<proteinExistence type="predicted"/>
<feature type="transmembrane region" description="Helical" evidence="1">
    <location>
        <begin position="7"/>
        <end position="24"/>
    </location>
</feature>
<reference evidence="2 3" key="1">
    <citation type="submission" date="2014-11" db="EMBL/GenBank/DDBJ databases">
        <title>Genome of a novel goose pathogen.</title>
        <authorList>
            <person name="Hansen C.M."/>
            <person name="Hueffer K."/>
            <person name="Choi S.C."/>
        </authorList>
    </citation>
    <scope>NUCLEOTIDE SEQUENCE [LARGE SCALE GENOMIC DNA]</scope>
    <source>
        <strain evidence="2 3">KH1503</strain>
    </source>
</reference>
<evidence type="ECO:0000256" key="1">
    <source>
        <dbReference type="SAM" id="Phobius"/>
    </source>
</evidence>
<evidence type="ECO:0000313" key="3">
    <source>
        <dbReference type="Proteomes" id="UP000036027"/>
    </source>
</evidence>
<gene>
    <name evidence="2" type="ORF">PL75_00615</name>
</gene>
<accession>A0A0J0YUS7</accession>
<keyword evidence="1" id="KW-0812">Transmembrane</keyword>
<dbReference type="EMBL" id="JTDO01000001">
    <property type="protein sequence ID" value="KLT73875.1"/>
    <property type="molecule type" value="Genomic_DNA"/>
</dbReference>
<dbReference type="Proteomes" id="UP000036027">
    <property type="component" value="Unassembled WGS sequence"/>
</dbReference>
<organism evidence="2 3">
    <name type="scientific">Neisseria arctica</name>
    <dbReference type="NCBI Taxonomy" id="1470200"/>
    <lineage>
        <taxon>Bacteria</taxon>
        <taxon>Pseudomonadati</taxon>
        <taxon>Pseudomonadota</taxon>
        <taxon>Betaproteobacteria</taxon>
        <taxon>Neisseriales</taxon>
        <taxon>Neisseriaceae</taxon>
        <taxon>Neisseria</taxon>
    </lineage>
</organism>
<dbReference type="PATRIC" id="fig|1470200.3.peg.143"/>
<comment type="caution">
    <text evidence="2">The sequence shown here is derived from an EMBL/GenBank/DDBJ whole genome shotgun (WGS) entry which is preliminary data.</text>
</comment>
<dbReference type="RefSeq" id="WP_047759968.1">
    <property type="nucleotide sequence ID" value="NZ_CP091510.1"/>
</dbReference>
<evidence type="ECO:0000313" key="2">
    <source>
        <dbReference type="EMBL" id="KLT73875.1"/>
    </source>
</evidence>
<dbReference type="AlphaFoldDB" id="A0A0J0YUS7"/>
<sequence>MISLTTLIIAAVFTIVLLLVSLALPNPITWLMTIAMGALLYFVLWPKYDGQQQAAQYGVKIQAAVQEVRHWNQKRSETVVDRYEIIAVAPNPNTGKIQQFVSPPMGEDPAPYLADSVQVTVDWQNPKAYIMDLSFLPFKVE</sequence>
<name>A0A0J0YUS7_9NEIS</name>
<keyword evidence="3" id="KW-1185">Reference proteome</keyword>
<keyword evidence="1" id="KW-1133">Transmembrane helix</keyword>
<keyword evidence="1" id="KW-0472">Membrane</keyword>
<feature type="transmembrane region" description="Helical" evidence="1">
    <location>
        <begin position="30"/>
        <end position="48"/>
    </location>
</feature>
<protein>
    <submittedName>
        <fullName evidence="2">Uncharacterized protein</fullName>
    </submittedName>
</protein>